<dbReference type="PANTHER" id="PTHR33343">
    <property type="entry name" value="54S RIBOSOMAL PROTEIN BL35M"/>
    <property type="match status" value="1"/>
</dbReference>
<dbReference type="GO" id="GO:0015934">
    <property type="term" value="C:large ribosomal subunit"/>
    <property type="evidence" value="ECO:0007669"/>
    <property type="project" value="TreeGrafter"/>
</dbReference>
<keyword evidence="8" id="KW-1185">Reference proteome</keyword>
<keyword evidence="2 5" id="KW-0689">Ribosomal protein</keyword>
<protein>
    <recommendedName>
        <fullName evidence="4 5">Large ribosomal subunit protein bL35</fullName>
    </recommendedName>
</protein>
<dbReference type="GO" id="GO:0006412">
    <property type="term" value="P:translation"/>
    <property type="evidence" value="ECO:0007669"/>
    <property type="project" value="UniProtKB-UniRule"/>
</dbReference>
<dbReference type="Pfam" id="PF01632">
    <property type="entry name" value="Ribosomal_L35p"/>
    <property type="match status" value="1"/>
</dbReference>
<proteinExistence type="inferred from homology"/>
<dbReference type="NCBIfam" id="TIGR00001">
    <property type="entry name" value="rpmI_bact"/>
    <property type="match status" value="1"/>
</dbReference>
<comment type="similarity">
    <text evidence="1 5 6">Belongs to the bacterial ribosomal protein bL35 family.</text>
</comment>
<evidence type="ECO:0000256" key="4">
    <source>
        <dbReference type="ARBA" id="ARBA00071664"/>
    </source>
</evidence>
<accession>A0A6L5Y856</accession>
<dbReference type="AlphaFoldDB" id="A0A6L5Y856"/>
<evidence type="ECO:0000313" key="8">
    <source>
        <dbReference type="Proteomes" id="UP000473699"/>
    </source>
</evidence>
<evidence type="ECO:0000256" key="2">
    <source>
        <dbReference type="ARBA" id="ARBA00022980"/>
    </source>
</evidence>
<reference evidence="7 8" key="1">
    <citation type="submission" date="2019-08" db="EMBL/GenBank/DDBJ databases">
        <title>In-depth cultivation of the pig gut microbiome towards novel bacterial diversity and tailored functional studies.</title>
        <authorList>
            <person name="Wylensek D."/>
            <person name="Hitch T.C.A."/>
            <person name="Clavel T."/>
        </authorList>
    </citation>
    <scope>NUCLEOTIDE SEQUENCE [LARGE SCALE GENOMIC DNA]</scope>
    <source>
        <strain evidence="7 8">SM-530-WT-4B</strain>
    </source>
</reference>
<evidence type="ECO:0000256" key="3">
    <source>
        <dbReference type="ARBA" id="ARBA00023274"/>
    </source>
</evidence>
<dbReference type="RefSeq" id="WP_009163741.1">
    <property type="nucleotide sequence ID" value="NZ_JAXDZJ010000099.1"/>
</dbReference>
<dbReference type="Proteomes" id="UP000473699">
    <property type="component" value="Unassembled WGS sequence"/>
</dbReference>
<dbReference type="EMBL" id="VUNH01000001">
    <property type="protein sequence ID" value="MST54470.1"/>
    <property type="molecule type" value="Genomic_DNA"/>
</dbReference>
<evidence type="ECO:0000256" key="5">
    <source>
        <dbReference type="HAMAP-Rule" id="MF_00514"/>
    </source>
</evidence>
<dbReference type="InterPro" id="IPR018265">
    <property type="entry name" value="Ribosomal_bL35_CS"/>
</dbReference>
<sequence length="66" mass="7638">MVWKAKTHSGAKKRFSYTGSGKIKYQKNGRRHLLSTKNAKRHRRLRQAGLLANGQEEMLRLMMPGK</sequence>
<gene>
    <name evidence="5 7" type="primary">rpmI</name>
    <name evidence="7" type="ORF">FYJ74_00140</name>
</gene>
<dbReference type="PROSITE" id="PS00936">
    <property type="entry name" value="RIBOSOMAL_L35"/>
    <property type="match status" value="1"/>
</dbReference>
<name>A0A6L5Y856_9BACT</name>
<dbReference type="InterPro" id="IPR001706">
    <property type="entry name" value="Ribosomal_bL35"/>
</dbReference>
<organism evidence="7 8">
    <name type="scientific">Pyramidobacter porci</name>
    <dbReference type="NCBI Taxonomy" id="2605789"/>
    <lineage>
        <taxon>Bacteria</taxon>
        <taxon>Thermotogati</taxon>
        <taxon>Synergistota</taxon>
        <taxon>Synergistia</taxon>
        <taxon>Synergistales</taxon>
        <taxon>Dethiosulfovibrionaceae</taxon>
        <taxon>Pyramidobacter</taxon>
    </lineage>
</organism>
<keyword evidence="3 5" id="KW-0687">Ribonucleoprotein</keyword>
<dbReference type="PRINTS" id="PR00064">
    <property type="entry name" value="RIBOSOMALL35"/>
</dbReference>
<dbReference type="InterPro" id="IPR037229">
    <property type="entry name" value="Ribosomal_bL35_sf"/>
</dbReference>
<dbReference type="HAMAP" id="MF_00514">
    <property type="entry name" value="Ribosomal_bL35"/>
    <property type="match status" value="1"/>
</dbReference>
<dbReference type="Gene3D" id="4.10.410.60">
    <property type="match status" value="1"/>
</dbReference>
<dbReference type="SUPFAM" id="SSF143034">
    <property type="entry name" value="L35p-like"/>
    <property type="match status" value="1"/>
</dbReference>
<evidence type="ECO:0000313" key="7">
    <source>
        <dbReference type="EMBL" id="MST54470.1"/>
    </source>
</evidence>
<dbReference type="GeneID" id="90986372"/>
<dbReference type="InterPro" id="IPR021137">
    <property type="entry name" value="Ribosomal_bL35-like"/>
</dbReference>
<dbReference type="GO" id="GO:0003735">
    <property type="term" value="F:structural constituent of ribosome"/>
    <property type="evidence" value="ECO:0007669"/>
    <property type="project" value="InterPro"/>
</dbReference>
<evidence type="ECO:0000256" key="6">
    <source>
        <dbReference type="RuleBase" id="RU000568"/>
    </source>
</evidence>
<evidence type="ECO:0000256" key="1">
    <source>
        <dbReference type="ARBA" id="ARBA00006598"/>
    </source>
</evidence>
<dbReference type="FunFam" id="4.10.410.60:FF:000001">
    <property type="entry name" value="50S ribosomal protein L35"/>
    <property type="match status" value="1"/>
</dbReference>
<dbReference type="PANTHER" id="PTHR33343:SF1">
    <property type="entry name" value="LARGE RIBOSOMAL SUBUNIT PROTEIN BL35M"/>
    <property type="match status" value="1"/>
</dbReference>
<comment type="caution">
    <text evidence="7">The sequence shown here is derived from an EMBL/GenBank/DDBJ whole genome shotgun (WGS) entry which is preliminary data.</text>
</comment>